<keyword evidence="8" id="KW-0547">Nucleotide-binding</keyword>
<dbReference type="InterPro" id="IPR003660">
    <property type="entry name" value="HAMP_dom"/>
</dbReference>
<dbReference type="SMART" id="SM00387">
    <property type="entry name" value="HATPase_c"/>
    <property type="match status" value="1"/>
</dbReference>
<evidence type="ECO:0000256" key="4">
    <source>
        <dbReference type="ARBA" id="ARBA00022475"/>
    </source>
</evidence>
<keyword evidence="9 17" id="KW-0418">Kinase</keyword>
<evidence type="ECO:0000256" key="9">
    <source>
        <dbReference type="ARBA" id="ARBA00022777"/>
    </source>
</evidence>
<feature type="transmembrane region" description="Helical" evidence="14">
    <location>
        <begin position="139"/>
        <end position="156"/>
    </location>
</feature>
<dbReference type="PROSITE" id="PS50885">
    <property type="entry name" value="HAMP"/>
    <property type="match status" value="1"/>
</dbReference>
<keyword evidence="5" id="KW-0597">Phosphoprotein</keyword>
<dbReference type="Proteomes" id="UP001589619">
    <property type="component" value="Unassembled WGS sequence"/>
</dbReference>
<feature type="transmembrane region" description="Helical" evidence="14">
    <location>
        <begin position="45"/>
        <end position="69"/>
    </location>
</feature>
<keyword evidence="18" id="KW-1185">Reference proteome</keyword>
<dbReference type="EMBL" id="JBHMAG010000021">
    <property type="protein sequence ID" value="MFB9756270.1"/>
    <property type="molecule type" value="Genomic_DNA"/>
</dbReference>
<evidence type="ECO:0000256" key="3">
    <source>
        <dbReference type="ARBA" id="ARBA00012438"/>
    </source>
</evidence>
<evidence type="ECO:0000256" key="10">
    <source>
        <dbReference type="ARBA" id="ARBA00022840"/>
    </source>
</evidence>
<evidence type="ECO:0000256" key="12">
    <source>
        <dbReference type="ARBA" id="ARBA00023012"/>
    </source>
</evidence>
<keyword evidence="13 14" id="KW-0472">Membrane</keyword>
<dbReference type="InterPro" id="IPR003661">
    <property type="entry name" value="HisK_dim/P_dom"/>
</dbReference>
<dbReference type="InterPro" id="IPR036890">
    <property type="entry name" value="HATPase_C_sf"/>
</dbReference>
<dbReference type="InterPro" id="IPR050398">
    <property type="entry name" value="HssS/ArlS-like"/>
</dbReference>
<dbReference type="InterPro" id="IPR036097">
    <property type="entry name" value="HisK_dim/P_sf"/>
</dbReference>
<comment type="catalytic activity">
    <reaction evidence="1">
        <text>ATP + protein L-histidine = ADP + protein N-phospho-L-histidine.</text>
        <dbReference type="EC" id="2.7.13.3"/>
    </reaction>
</comment>
<dbReference type="PRINTS" id="PR00344">
    <property type="entry name" value="BCTRLSENSOR"/>
</dbReference>
<protein>
    <recommendedName>
        <fullName evidence="3">histidine kinase</fullName>
        <ecNumber evidence="3">2.7.13.3</ecNumber>
    </recommendedName>
</protein>
<evidence type="ECO:0000313" key="17">
    <source>
        <dbReference type="EMBL" id="MFB9756270.1"/>
    </source>
</evidence>
<dbReference type="SUPFAM" id="SSF47384">
    <property type="entry name" value="Homodimeric domain of signal transducing histidine kinase"/>
    <property type="match status" value="1"/>
</dbReference>
<feature type="transmembrane region" description="Helical" evidence="14">
    <location>
        <begin position="14"/>
        <end position="33"/>
    </location>
</feature>
<reference evidence="17 18" key="1">
    <citation type="submission" date="2024-09" db="EMBL/GenBank/DDBJ databases">
        <authorList>
            <person name="Sun Q."/>
            <person name="Mori K."/>
        </authorList>
    </citation>
    <scope>NUCLEOTIDE SEQUENCE [LARGE SCALE GENOMIC DNA]</scope>
    <source>
        <strain evidence="17 18">JCM 12520</strain>
    </source>
</reference>
<evidence type="ECO:0000256" key="6">
    <source>
        <dbReference type="ARBA" id="ARBA00022679"/>
    </source>
</evidence>
<dbReference type="Gene3D" id="3.30.565.10">
    <property type="entry name" value="Histidine kinase-like ATPase, C-terminal domain"/>
    <property type="match status" value="1"/>
</dbReference>
<keyword evidence="4" id="KW-1003">Cell membrane</keyword>
<sequence length="438" mass="49790">MDIKSKKNKANRRISVDLLVILAAAILWIVILINRFFVGRLYVEWFILVWIQLFLLVIIVGVLAGKVFFRRNASPDRSELWRGSVTTYYIRLWSRCVRAVLQNGKISWGLLLLFLLTAISGIVGWRAATYASSNELGWLLFYEVLYILFVVPYVLGKLGRFAAIVKGAREIADGNIQYTIQESGKDILSKLASDLNNMKAGYQNALENQIKSERLKTELITNVSHDLKTPLTSIINYVDLLKKEELPSETARAHVQILERKALRLKLLIEDLFEVSKMASGTVELDIESVDVATLLTQAIAEFRTHAGDASLEIRERIAKFPIHASLDGNKIWRVFENVIGNAKKYSLPGTRIYIYLDETDDQVLFKIQNTSAYEIDFAAEELFERFKRADESRHTEGSGLGLSIVRSIVELHGGEIKIEIHGDQFNVIIHLPKRRLL</sequence>
<comment type="subcellular location">
    <subcellularLocation>
        <location evidence="2">Cell membrane</location>
        <topology evidence="2">Multi-pass membrane protein</topology>
    </subcellularLocation>
</comment>
<evidence type="ECO:0000256" key="8">
    <source>
        <dbReference type="ARBA" id="ARBA00022741"/>
    </source>
</evidence>
<dbReference type="CDD" id="cd00082">
    <property type="entry name" value="HisKA"/>
    <property type="match status" value="1"/>
</dbReference>
<dbReference type="PANTHER" id="PTHR45528:SF1">
    <property type="entry name" value="SENSOR HISTIDINE KINASE CPXA"/>
    <property type="match status" value="1"/>
</dbReference>
<keyword evidence="11 14" id="KW-1133">Transmembrane helix</keyword>
<dbReference type="Pfam" id="PF02518">
    <property type="entry name" value="HATPase_c"/>
    <property type="match status" value="1"/>
</dbReference>
<keyword evidence="12" id="KW-0902">Two-component regulatory system</keyword>
<dbReference type="InterPro" id="IPR005467">
    <property type="entry name" value="His_kinase_dom"/>
</dbReference>
<feature type="transmembrane region" description="Helical" evidence="14">
    <location>
        <begin position="108"/>
        <end position="127"/>
    </location>
</feature>
<keyword evidence="10" id="KW-0067">ATP-binding</keyword>
<dbReference type="PANTHER" id="PTHR45528">
    <property type="entry name" value="SENSOR HISTIDINE KINASE CPXA"/>
    <property type="match status" value="1"/>
</dbReference>
<dbReference type="SMART" id="SM00388">
    <property type="entry name" value="HisKA"/>
    <property type="match status" value="1"/>
</dbReference>
<evidence type="ECO:0000256" key="13">
    <source>
        <dbReference type="ARBA" id="ARBA00023136"/>
    </source>
</evidence>
<feature type="domain" description="Histidine kinase" evidence="15">
    <location>
        <begin position="222"/>
        <end position="436"/>
    </location>
</feature>
<evidence type="ECO:0000256" key="11">
    <source>
        <dbReference type="ARBA" id="ARBA00022989"/>
    </source>
</evidence>
<proteinExistence type="predicted"/>
<dbReference type="RefSeq" id="WP_344910347.1">
    <property type="nucleotide sequence ID" value="NZ_BAAAYO010000009.1"/>
</dbReference>
<evidence type="ECO:0000259" key="15">
    <source>
        <dbReference type="PROSITE" id="PS50109"/>
    </source>
</evidence>
<dbReference type="GO" id="GO:0016301">
    <property type="term" value="F:kinase activity"/>
    <property type="evidence" value="ECO:0007669"/>
    <property type="project" value="UniProtKB-KW"/>
</dbReference>
<dbReference type="Pfam" id="PF00512">
    <property type="entry name" value="HisKA"/>
    <property type="match status" value="1"/>
</dbReference>
<feature type="domain" description="HAMP" evidence="16">
    <location>
        <begin position="163"/>
        <end position="207"/>
    </location>
</feature>
<dbReference type="InterPro" id="IPR004358">
    <property type="entry name" value="Sig_transdc_His_kin-like_C"/>
</dbReference>
<dbReference type="PROSITE" id="PS50109">
    <property type="entry name" value="HIS_KIN"/>
    <property type="match status" value="1"/>
</dbReference>
<dbReference type="SUPFAM" id="SSF55874">
    <property type="entry name" value="ATPase domain of HSP90 chaperone/DNA topoisomerase II/histidine kinase"/>
    <property type="match status" value="1"/>
</dbReference>
<evidence type="ECO:0000256" key="14">
    <source>
        <dbReference type="SAM" id="Phobius"/>
    </source>
</evidence>
<keyword evidence="7 14" id="KW-0812">Transmembrane</keyword>
<accession>A0ABV5W6R6</accession>
<evidence type="ECO:0000256" key="2">
    <source>
        <dbReference type="ARBA" id="ARBA00004651"/>
    </source>
</evidence>
<dbReference type="EC" id="2.7.13.3" evidence="3"/>
<comment type="caution">
    <text evidence="17">The sequence shown here is derived from an EMBL/GenBank/DDBJ whole genome shotgun (WGS) entry which is preliminary data.</text>
</comment>
<evidence type="ECO:0000259" key="16">
    <source>
        <dbReference type="PROSITE" id="PS50885"/>
    </source>
</evidence>
<evidence type="ECO:0000313" key="18">
    <source>
        <dbReference type="Proteomes" id="UP001589619"/>
    </source>
</evidence>
<dbReference type="CDD" id="cd06225">
    <property type="entry name" value="HAMP"/>
    <property type="match status" value="1"/>
</dbReference>
<keyword evidence="6" id="KW-0808">Transferase</keyword>
<gene>
    <name evidence="17" type="ORF">ACFFNY_32230</name>
</gene>
<dbReference type="Gene3D" id="1.10.287.130">
    <property type="match status" value="1"/>
</dbReference>
<dbReference type="InterPro" id="IPR003594">
    <property type="entry name" value="HATPase_dom"/>
</dbReference>
<evidence type="ECO:0000256" key="5">
    <source>
        <dbReference type="ARBA" id="ARBA00022553"/>
    </source>
</evidence>
<evidence type="ECO:0000256" key="1">
    <source>
        <dbReference type="ARBA" id="ARBA00000085"/>
    </source>
</evidence>
<organism evidence="17 18">
    <name type="scientific">Paenibacillus hodogayensis</name>
    <dbReference type="NCBI Taxonomy" id="279208"/>
    <lineage>
        <taxon>Bacteria</taxon>
        <taxon>Bacillati</taxon>
        <taxon>Bacillota</taxon>
        <taxon>Bacilli</taxon>
        <taxon>Bacillales</taxon>
        <taxon>Paenibacillaceae</taxon>
        <taxon>Paenibacillus</taxon>
    </lineage>
</organism>
<evidence type="ECO:0000256" key="7">
    <source>
        <dbReference type="ARBA" id="ARBA00022692"/>
    </source>
</evidence>
<name>A0ABV5W6R6_9BACL</name>